<dbReference type="HOGENOM" id="CLU_013253_1_4_1"/>
<organism evidence="7 8">
    <name type="scientific">Pycnoporus cinnabarinus</name>
    <name type="common">Cinnabar-red polypore</name>
    <name type="synonym">Trametes cinnabarina</name>
    <dbReference type="NCBI Taxonomy" id="5643"/>
    <lineage>
        <taxon>Eukaryota</taxon>
        <taxon>Fungi</taxon>
        <taxon>Dikarya</taxon>
        <taxon>Basidiomycota</taxon>
        <taxon>Agaricomycotina</taxon>
        <taxon>Agaricomycetes</taxon>
        <taxon>Polyporales</taxon>
        <taxon>Polyporaceae</taxon>
        <taxon>Trametes</taxon>
    </lineage>
</organism>
<dbReference type="CDD" id="cd05471">
    <property type="entry name" value="pepsin_like"/>
    <property type="match status" value="1"/>
</dbReference>
<proteinExistence type="inferred from homology"/>
<dbReference type="PANTHER" id="PTHR47966:SF57">
    <property type="entry name" value="PEPTIDASE A1 DOMAIN-CONTAINING PROTEIN"/>
    <property type="match status" value="1"/>
</dbReference>
<feature type="active site" evidence="3">
    <location>
        <position position="104"/>
    </location>
</feature>
<dbReference type="OrthoDB" id="15189at2759"/>
<feature type="active site" evidence="3">
    <location>
        <position position="282"/>
    </location>
</feature>
<evidence type="ECO:0000256" key="1">
    <source>
        <dbReference type="ARBA" id="ARBA00007447"/>
    </source>
</evidence>
<sequence length="399" mass="43204">MLLLASPVERTLSTTHISLAKRGGSVNMSLEALRAHVSNRLANYRRGFAAYQQNTGRQHPLAMRLSMDLGRRSDTLPLEDQSDFLWTGAISIGTPPTKYTVDFDTGSSDLFLPGPLCVRNCDQKAKYDPSKSTSSNDLHQPFTVSYGDGSTATGEQFSDNVEVAGFTATDVVVGVSTTYSAGLRQSEFPADGILGMAFPSISFYKADPFFTKLIEENQVRDPVFAFRLADKPELALGGVNSDLFSGEITYTAVTEEGYWQVDVDVISVNGKSVLEKTPAIIDTGTTLIIGDKKSVAAIYSAIPGSEDASDTIEKGYYTIPCDSDAVVALTFGGRAFNISSDQFRGDPLDSDKSRCMGGVVATDDTEFWIIGDTFLRGVYTVFDMGSKRVGFADLKQLDE</sequence>
<dbReference type="EMBL" id="CCBP010000366">
    <property type="protein sequence ID" value="CDO76342.1"/>
    <property type="molecule type" value="Genomic_DNA"/>
</dbReference>
<dbReference type="GO" id="GO:0004190">
    <property type="term" value="F:aspartic-type endopeptidase activity"/>
    <property type="evidence" value="ECO:0007669"/>
    <property type="project" value="UniProtKB-KW"/>
</dbReference>
<evidence type="ECO:0000256" key="4">
    <source>
        <dbReference type="PIRSR" id="PIRSR601461-2"/>
    </source>
</evidence>
<dbReference type="AlphaFoldDB" id="A0A060SPA0"/>
<dbReference type="PROSITE" id="PS00141">
    <property type="entry name" value="ASP_PROTEASE"/>
    <property type="match status" value="1"/>
</dbReference>
<dbReference type="GO" id="GO:0006508">
    <property type="term" value="P:proteolysis"/>
    <property type="evidence" value="ECO:0007669"/>
    <property type="project" value="UniProtKB-KW"/>
</dbReference>
<comment type="similarity">
    <text evidence="1 5">Belongs to the peptidase A1 family.</text>
</comment>
<dbReference type="PRINTS" id="PR00792">
    <property type="entry name" value="PEPSIN"/>
</dbReference>
<dbReference type="InterPro" id="IPR001969">
    <property type="entry name" value="Aspartic_peptidase_AS"/>
</dbReference>
<reference evidence="7" key="1">
    <citation type="submission" date="2014-01" db="EMBL/GenBank/DDBJ databases">
        <title>The genome of the white-rot fungus Pycnoporus cinnabarinus: a basidiomycete model with a versatile arsenal for lignocellulosic biomass breakdown.</title>
        <authorList>
            <person name="Levasseur A."/>
            <person name="Lomascolo A."/>
            <person name="Ruiz-Duenas F.J."/>
            <person name="Uzan E."/>
            <person name="Piumi F."/>
            <person name="Kues U."/>
            <person name="Ram A.F.J."/>
            <person name="Murat C."/>
            <person name="Haon M."/>
            <person name="Benoit I."/>
            <person name="Arfi Y."/>
            <person name="Chevret D."/>
            <person name="Drula E."/>
            <person name="Kwon M.J."/>
            <person name="Gouret P."/>
            <person name="Lesage-Meessen L."/>
            <person name="Lombard V."/>
            <person name="Mariette J."/>
            <person name="Noirot C."/>
            <person name="Park J."/>
            <person name="Patyshakuliyeva A."/>
            <person name="Wieneger R.A.B."/>
            <person name="Wosten H.A.B."/>
            <person name="Martin F."/>
            <person name="Coutinho P.M."/>
            <person name="de Vries R."/>
            <person name="Martinez A.T."/>
            <person name="Klopp C."/>
            <person name="Pontarotti P."/>
            <person name="Henrissat B."/>
            <person name="Record E."/>
        </authorList>
    </citation>
    <scope>NUCLEOTIDE SEQUENCE [LARGE SCALE GENOMIC DNA]</scope>
    <source>
        <strain evidence="7">BRFM137</strain>
    </source>
</reference>
<dbReference type="PANTHER" id="PTHR47966">
    <property type="entry name" value="BETA-SITE APP-CLEAVING ENZYME, ISOFORM A-RELATED"/>
    <property type="match status" value="1"/>
</dbReference>
<feature type="disulfide bond" evidence="4">
    <location>
        <begin position="117"/>
        <end position="121"/>
    </location>
</feature>
<evidence type="ECO:0000256" key="2">
    <source>
        <dbReference type="ARBA" id="ARBA00022750"/>
    </source>
</evidence>
<accession>A0A060SPA0</accession>
<dbReference type="Proteomes" id="UP000029665">
    <property type="component" value="Unassembled WGS sequence"/>
</dbReference>
<feature type="domain" description="Peptidase A1" evidence="6">
    <location>
        <begin position="86"/>
        <end position="392"/>
    </location>
</feature>
<dbReference type="PROSITE" id="PS51767">
    <property type="entry name" value="PEPTIDASE_A1"/>
    <property type="match status" value="1"/>
</dbReference>
<keyword evidence="8" id="KW-1185">Reference proteome</keyword>
<dbReference type="STRING" id="5643.A0A060SPA0"/>
<protein>
    <recommendedName>
        <fullName evidence="6">Peptidase A1 domain-containing protein</fullName>
    </recommendedName>
</protein>
<dbReference type="OMA" id="FMQYMRA"/>
<dbReference type="InterPro" id="IPR001461">
    <property type="entry name" value="Aspartic_peptidase_A1"/>
</dbReference>
<dbReference type="Pfam" id="PF00026">
    <property type="entry name" value="Asp"/>
    <property type="match status" value="1"/>
</dbReference>
<comment type="caution">
    <text evidence="7">The sequence shown here is derived from an EMBL/GenBank/DDBJ whole genome shotgun (WGS) entry which is preliminary data.</text>
</comment>
<keyword evidence="5" id="KW-0378">Hydrolase</keyword>
<keyword evidence="2 5" id="KW-0064">Aspartyl protease</keyword>
<evidence type="ECO:0000256" key="5">
    <source>
        <dbReference type="RuleBase" id="RU000454"/>
    </source>
</evidence>
<keyword evidence="5" id="KW-0645">Protease</keyword>
<evidence type="ECO:0000256" key="3">
    <source>
        <dbReference type="PIRSR" id="PIRSR601461-1"/>
    </source>
</evidence>
<dbReference type="SUPFAM" id="SSF50630">
    <property type="entry name" value="Acid proteases"/>
    <property type="match status" value="1"/>
</dbReference>
<keyword evidence="4" id="KW-1015">Disulfide bond</keyword>
<evidence type="ECO:0000313" key="8">
    <source>
        <dbReference type="Proteomes" id="UP000029665"/>
    </source>
</evidence>
<dbReference type="InterPro" id="IPR033121">
    <property type="entry name" value="PEPTIDASE_A1"/>
</dbReference>
<dbReference type="InterPro" id="IPR021109">
    <property type="entry name" value="Peptidase_aspartic_dom_sf"/>
</dbReference>
<dbReference type="Gene3D" id="2.40.70.10">
    <property type="entry name" value="Acid Proteases"/>
    <property type="match status" value="2"/>
</dbReference>
<dbReference type="FunFam" id="2.40.70.10:FF:000008">
    <property type="entry name" value="Cathepsin D"/>
    <property type="match status" value="1"/>
</dbReference>
<dbReference type="InterPro" id="IPR034164">
    <property type="entry name" value="Pepsin-like_dom"/>
</dbReference>
<evidence type="ECO:0000313" key="7">
    <source>
        <dbReference type="EMBL" id="CDO76342.1"/>
    </source>
</evidence>
<gene>
    <name evidence="7" type="ORF">BN946_scf185011.g6</name>
</gene>
<name>A0A060SPA0_PYCCI</name>
<evidence type="ECO:0000259" key="6">
    <source>
        <dbReference type="PROSITE" id="PS51767"/>
    </source>
</evidence>